<feature type="region of interest" description="Disordered" evidence="1">
    <location>
        <begin position="86"/>
        <end position="115"/>
    </location>
</feature>
<evidence type="ECO:0000259" key="2">
    <source>
        <dbReference type="Pfam" id="PF06221"/>
    </source>
</evidence>
<feature type="compositionally biased region" description="Basic and acidic residues" evidence="1">
    <location>
        <begin position="206"/>
        <end position="223"/>
    </location>
</feature>
<feature type="compositionally biased region" description="Basic and acidic residues" evidence="1">
    <location>
        <begin position="243"/>
        <end position="254"/>
    </location>
</feature>
<organism evidence="3 4">
    <name type="scientific">Plasmodium vivax North Korean</name>
    <dbReference type="NCBI Taxonomy" id="1035514"/>
    <lineage>
        <taxon>Eukaryota</taxon>
        <taxon>Sar</taxon>
        <taxon>Alveolata</taxon>
        <taxon>Apicomplexa</taxon>
        <taxon>Aconoidasida</taxon>
        <taxon>Haemosporida</taxon>
        <taxon>Plasmodiidae</taxon>
        <taxon>Plasmodium</taxon>
        <taxon>Plasmodium (Plasmodium)</taxon>
    </lineage>
</organism>
<evidence type="ECO:0000313" key="3">
    <source>
        <dbReference type="EMBL" id="KMZ98148.1"/>
    </source>
</evidence>
<dbReference type="GO" id="GO:0072344">
    <property type="term" value="P:rescue of stalled ribosome"/>
    <property type="evidence" value="ECO:0007669"/>
    <property type="project" value="InterPro"/>
</dbReference>
<protein>
    <recommendedName>
        <fullName evidence="2">TRIP4/RQT4 C2HC5-type zinc finger domain-containing protein</fullName>
    </recommendedName>
</protein>
<feature type="domain" description="TRIP4/RQT4 C2HC5-type zinc finger" evidence="2">
    <location>
        <begin position="339"/>
        <end position="383"/>
    </location>
</feature>
<feature type="region of interest" description="Disordered" evidence="1">
    <location>
        <begin position="135"/>
        <end position="287"/>
    </location>
</feature>
<dbReference type="EMBL" id="KQ235499">
    <property type="protein sequence ID" value="KMZ98148.1"/>
    <property type="molecule type" value="Genomic_DNA"/>
</dbReference>
<name>A0A0J9WBL4_PLAVI</name>
<sequence>MDEKDKYANHIRKKIIKFFNLKNEELDLSYIKSILNCKSYDLYGSIYLLNESFYENGRNEKCSLSTVQKFTQELVDDKKRFILSSEDDSVGGATQGGSSYGQTTNHGVVPGDGIPRNCVEGKTINSYFEEVFKREDVPPSRKGTSGGVPHEDKHGKVLPNRSALGKVKRVGQMEGNQNKDKPRRSANDATTHGGEHPLDVAVRLANETEPKKAPAKVNKEKSTKRGGHSPGGDKPNGVAPQKGEAKETQGKEAQPRGAAKLEAVEHGRKDSRTQLEEDQTKSQTNSKGKAESDYFAFFNMKENSYSLKTVINFIESDQAKGGEQKEQAKEEKKKKKHTQICICSGRSHQIYANCLFCGKVYCTKIKYRQCLFCGNPLYDSSLINSLFTPTEDGENAHKKILATMKSSNPFLYKNYFDPSNAFLKKGSSKELQFCGRGLLECARGERPRSSR</sequence>
<dbReference type="Proteomes" id="UP000053239">
    <property type="component" value="Unassembled WGS sequence"/>
</dbReference>
<dbReference type="OrthoDB" id="338816at2759"/>
<reference evidence="3 4" key="1">
    <citation type="submission" date="2011-09" db="EMBL/GenBank/DDBJ databases">
        <title>The Genome Sequence of Plasmodium vivax North Korean.</title>
        <authorList>
            <consortium name="The Broad Institute Genome Sequencing Platform"/>
            <consortium name="The Broad Institute Genome Sequencing Center for Infectious Disease"/>
            <person name="Neafsey D."/>
            <person name="Carlton J."/>
            <person name="Barnwell J."/>
            <person name="Collins W."/>
            <person name="Escalante A."/>
            <person name="Mullikin J."/>
            <person name="Saul A."/>
            <person name="Guigo R."/>
            <person name="Camara F."/>
            <person name="Young S.K."/>
            <person name="Zeng Q."/>
            <person name="Gargeya S."/>
            <person name="Fitzgerald M."/>
            <person name="Haas B."/>
            <person name="Abouelleil A."/>
            <person name="Alvarado L."/>
            <person name="Arachchi H.M."/>
            <person name="Berlin A."/>
            <person name="Brown A."/>
            <person name="Chapman S.B."/>
            <person name="Chen Z."/>
            <person name="Dunbar C."/>
            <person name="Freedman E."/>
            <person name="Gearin G."/>
            <person name="Gellesch M."/>
            <person name="Goldberg J."/>
            <person name="Griggs A."/>
            <person name="Gujja S."/>
            <person name="Heiman D."/>
            <person name="Howarth C."/>
            <person name="Larson L."/>
            <person name="Lui A."/>
            <person name="MacDonald P.J.P."/>
            <person name="Montmayeur A."/>
            <person name="Murphy C."/>
            <person name="Neiman D."/>
            <person name="Pearson M."/>
            <person name="Priest M."/>
            <person name="Roberts A."/>
            <person name="Saif S."/>
            <person name="Shea T."/>
            <person name="Shenoy N."/>
            <person name="Sisk P."/>
            <person name="Stolte C."/>
            <person name="Sykes S."/>
            <person name="Wortman J."/>
            <person name="Nusbaum C."/>
            <person name="Birren B."/>
        </authorList>
    </citation>
    <scope>NUCLEOTIDE SEQUENCE [LARGE SCALE GENOMIC DNA]</scope>
    <source>
        <strain evidence="3 4">North Korean</strain>
    </source>
</reference>
<evidence type="ECO:0000313" key="4">
    <source>
        <dbReference type="Proteomes" id="UP000053239"/>
    </source>
</evidence>
<dbReference type="GO" id="GO:0005634">
    <property type="term" value="C:nucleus"/>
    <property type="evidence" value="ECO:0007669"/>
    <property type="project" value="InterPro"/>
</dbReference>
<accession>A0A0J9WBL4</accession>
<dbReference type="AlphaFoldDB" id="A0A0J9WBL4"/>
<evidence type="ECO:0000256" key="1">
    <source>
        <dbReference type="SAM" id="MobiDB-lite"/>
    </source>
</evidence>
<proteinExistence type="predicted"/>
<feature type="compositionally biased region" description="Basic and acidic residues" evidence="1">
    <location>
        <begin position="262"/>
        <end position="280"/>
    </location>
</feature>
<gene>
    <name evidence="3" type="ORF">PVNG_00485</name>
</gene>
<dbReference type="GO" id="GO:0008270">
    <property type="term" value="F:zinc ion binding"/>
    <property type="evidence" value="ECO:0007669"/>
    <property type="project" value="InterPro"/>
</dbReference>
<dbReference type="InterPro" id="IPR009349">
    <property type="entry name" value="TRIP4/RQT4_C2HC5_Znf"/>
</dbReference>
<dbReference type="GO" id="GO:0180022">
    <property type="term" value="C:RQC-trigger complex"/>
    <property type="evidence" value="ECO:0007669"/>
    <property type="project" value="InterPro"/>
</dbReference>
<dbReference type="Pfam" id="PF06221">
    <property type="entry name" value="zf-C2HC5"/>
    <property type="match status" value="1"/>
</dbReference>
<feature type="compositionally biased region" description="Basic and acidic residues" evidence="1">
    <location>
        <begin position="177"/>
        <end position="186"/>
    </location>
</feature>